<protein>
    <recommendedName>
        <fullName evidence="5">MD-2-related lipid-recognition domain-containing protein</fullName>
    </recommendedName>
</protein>
<keyword evidence="1 2" id="KW-0732">Signal</keyword>
<name>A0AAD5PY39_9CRUS</name>
<evidence type="ECO:0000256" key="2">
    <source>
        <dbReference type="SAM" id="SignalP"/>
    </source>
</evidence>
<dbReference type="AlphaFoldDB" id="A0AAD5PY39"/>
<reference evidence="3 4" key="1">
    <citation type="submission" date="2022-05" db="EMBL/GenBank/DDBJ databases">
        <title>A multi-omics perspective on studying reproductive biology in Daphnia sinensis.</title>
        <authorList>
            <person name="Jia J."/>
        </authorList>
    </citation>
    <scope>NUCLEOTIDE SEQUENCE [LARGE SCALE GENOMIC DNA]</scope>
    <source>
        <strain evidence="3 4">WSL</strain>
    </source>
</reference>
<sequence length="182" mass="18803">MKFLIVAALFVVTVSAKSVRINSLNNCGGPGAPITFSGSILTDPVPVPGVMNMDLTTVTSVAATAADGLTLRKVTTRTTDNFEVPCLNGIAGTCTLDFCTAIATYPEYVCSLFPPDVPCSCPVDAGTYYAPEAFVTFDAAWLGIDGGVAGDYATRTEIVSALGAPNELVLGCIDLTYTLTAA</sequence>
<dbReference type="SUPFAM" id="SSF63707">
    <property type="entry name" value="Ganglioside M2 (gm2) activator"/>
    <property type="match status" value="1"/>
</dbReference>
<dbReference type="GO" id="GO:0008047">
    <property type="term" value="F:enzyme activator activity"/>
    <property type="evidence" value="ECO:0007669"/>
    <property type="project" value="InterPro"/>
</dbReference>
<evidence type="ECO:0000313" key="4">
    <source>
        <dbReference type="Proteomes" id="UP000820818"/>
    </source>
</evidence>
<dbReference type="InterPro" id="IPR036846">
    <property type="entry name" value="GM2-AP_sf"/>
</dbReference>
<dbReference type="Gene3D" id="2.70.220.10">
    <property type="entry name" value="Ganglioside GM2 activator"/>
    <property type="match status" value="1"/>
</dbReference>
<accession>A0AAD5PY39</accession>
<feature type="signal peptide" evidence="2">
    <location>
        <begin position="1"/>
        <end position="16"/>
    </location>
</feature>
<proteinExistence type="predicted"/>
<keyword evidence="4" id="KW-1185">Reference proteome</keyword>
<dbReference type="InterPro" id="IPR028996">
    <property type="entry name" value="GM2-AP"/>
</dbReference>
<dbReference type="EMBL" id="WJBH02000002">
    <property type="protein sequence ID" value="KAI9563732.1"/>
    <property type="molecule type" value="Genomic_DNA"/>
</dbReference>
<evidence type="ECO:0000313" key="3">
    <source>
        <dbReference type="EMBL" id="KAI9563732.1"/>
    </source>
</evidence>
<feature type="chain" id="PRO_5042084370" description="MD-2-related lipid-recognition domain-containing protein" evidence="2">
    <location>
        <begin position="17"/>
        <end position="182"/>
    </location>
</feature>
<evidence type="ECO:0000256" key="1">
    <source>
        <dbReference type="ARBA" id="ARBA00022729"/>
    </source>
</evidence>
<comment type="caution">
    <text evidence="3">The sequence shown here is derived from an EMBL/GenBank/DDBJ whole genome shotgun (WGS) entry which is preliminary data.</text>
</comment>
<dbReference type="PANTHER" id="PTHR17357:SF0">
    <property type="entry name" value="GANGLIOSIDE GM2 ACTIVATOR"/>
    <property type="match status" value="1"/>
</dbReference>
<gene>
    <name evidence="3" type="ORF">GHT06_011196</name>
</gene>
<dbReference type="GO" id="GO:0005319">
    <property type="term" value="F:lipid transporter activity"/>
    <property type="evidence" value="ECO:0007669"/>
    <property type="project" value="TreeGrafter"/>
</dbReference>
<dbReference type="Proteomes" id="UP000820818">
    <property type="component" value="Linkage Group LG2"/>
</dbReference>
<dbReference type="PANTHER" id="PTHR17357">
    <property type="entry name" value="GM2 GANGLIOSIDE ACTIVATOR PROTEIN"/>
    <property type="match status" value="1"/>
</dbReference>
<dbReference type="GO" id="GO:0009898">
    <property type="term" value="C:cytoplasmic side of plasma membrane"/>
    <property type="evidence" value="ECO:0007669"/>
    <property type="project" value="TreeGrafter"/>
</dbReference>
<organism evidence="3 4">
    <name type="scientific">Daphnia sinensis</name>
    <dbReference type="NCBI Taxonomy" id="1820382"/>
    <lineage>
        <taxon>Eukaryota</taxon>
        <taxon>Metazoa</taxon>
        <taxon>Ecdysozoa</taxon>
        <taxon>Arthropoda</taxon>
        <taxon>Crustacea</taxon>
        <taxon>Branchiopoda</taxon>
        <taxon>Diplostraca</taxon>
        <taxon>Cladocera</taxon>
        <taxon>Anomopoda</taxon>
        <taxon>Daphniidae</taxon>
        <taxon>Daphnia</taxon>
        <taxon>Daphnia similis group</taxon>
    </lineage>
</organism>
<evidence type="ECO:0008006" key="5">
    <source>
        <dbReference type="Google" id="ProtNLM"/>
    </source>
</evidence>
<dbReference type="GO" id="GO:0006689">
    <property type="term" value="P:ganglioside catabolic process"/>
    <property type="evidence" value="ECO:0007669"/>
    <property type="project" value="InterPro"/>
</dbReference>